<reference evidence="2 3" key="1">
    <citation type="journal article" date="2019" name="Nat. Med.">
        <title>A library of human gut bacterial isolates paired with longitudinal multiomics data enables mechanistic microbiome research.</title>
        <authorList>
            <person name="Poyet M."/>
            <person name="Groussin M."/>
            <person name="Gibbons S.M."/>
            <person name="Avila-Pacheco J."/>
            <person name="Jiang X."/>
            <person name="Kearney S.M."/>
            <person name="Perrotta A.R."/>
            <person name="Berdy B."/>
            <person name="Zhao S."/>
            <person name="Lieberman T.D."/>
            <person name="Swanson P.K."/>
            <person name="Smith M."/>
            <person name="Roesemann S."/>
            <person name="Alexander J.E."/>
            <person name="Rich S.A."/>
            <person name="Livny J."/>
            <person name="Vlamakis H."/>
            <person name="Clish C."/>
            <person name="Bullock K."/>
            <person name="Deik A."/>
            <person name="Scott J."/>
            <person name="Pierce K.A."/>
            <person name="Xavier R.J."/>
            <person name="Alm E.J."/>
        </authorList>
    </citation>
    <scope>NUCLEOTIDE SEQUENCE [LARGE SCALE GENOMIC DNA]</scope>
    <source>
        <strain evidence="2 3">BIOML-A2</strain>
    </source>
</reference>
<evidence type="ECO:0000256" key="1">
    <source>
        <dbReference type="SAM" id="Coils"/>
    </source>
</evidence>
<dbReference type="Proteomes" id="UP000434475">
    <property type="component" value="Unassembled WGS sequence"/>
</dbReference>
<gene>
    <name evidence="2" type="ORF">GKE97_13260</name>
</gene>
<evidence type="ECO:0000313" key="2">
    <source>
        <dbReference type="EMBL" id="MSB20479.1"/>
    </source>
</evidence>
<evidence type="ECO:0008006" key="4">
    <source>
        <dbReference type="Google" id="ProtNLM"/>
    </source>
</evidence>
<organism evidence="2 3">
    <name type="scientific">Flavonifractor plautii</name>
    <name type="common">Fusobacterium plautii</name>
    <dbReference type="NCBI Taxonomy" id="292800"/>
    <lineage>
        <taxon>Bacteria</taxon>
        <taxon>Bacillati</taxon>
        <taxon>Bacillota</taxon>
        <taxon>Clostridia</taxon>
        <taxon>Eubacteriales</taxon>
        <taxon>Oscillospiraceae</taxon>
        <taxon>Flavonifractor</taxon>
    </lineage>
</organism>
<dbReference type="EMBL" id="WKPR01000013">
    <property type="protein sequence ID" value="MSB20479.1"/>
    <property type="molecule type" value="Genomic_DNA"/>
</dbReference>
<accession>A0A6I2R3L7</accession>
<dbReference type="AlphaFoldDB" id="A0A6I2R3L7"/>
<comment type="caution">
    <text evidence="2">The sequence shown here is derived from an EMBL/GenBank/DDBJ whole genome shotgun (WGS) entry which is preliminary data.</text>
</comment>
<dbReference type="RefSeq" id="WP_172697738.1">
    <property type="nucleotide sequence ID" value="NZ_JAQLWY010000015.1"/>
</dbReference>
<proteinExistence type="predicted"/>
<sequence length="578" mass="66652">MLTLTSTYIKKKDMHPAFAQELANDIFAFETLLRTTVYDLPHDLRRKSQHPHPNARESLHRQYKQAGLTDYFVTSLERTAKGIVDAAKEALALDIKTKEQQAVRIAEKINRKKVQLNRVASAKASLAARNRARKNGGIVPPFENPFGKFVTKKVTKEGLSFTVGSVHGKRPPDKYENEYLFEHLYLNARARKLKKDIHFMEHRLHNLKRRLERLKREQAEGILHICFGGKKLLRQRQAVKNDTQLHDWQRMWDRRRHRDMMLVGRRDSIGGNFIARYDTNSHTLRYRSIQGRQIDIPNVRFPYGQGWVDAAVNAHDIAMRNKKLPPDQQIEGWKPGPVTWAIKDCGDAIQVKCMISLPADPHINSCYSNGCVAFDMNYDHFAVSETGSKGELLEHYVVPFQMEGRTSDQITNAISESLEKIFRHAASVNKPVAMEDIEHPDKCLLYGNKRANRKISEFAHSKVTYLAERKGQKYHLNVKKVNPAYTSQIGKLKYMRLLGLSVHESAAYVIGRRAMGLKDKVPKDMFHLVPEKVVRLHHWAHWAALYTALKKIPVSKFYRKINYHEYETPAALKKALLK</sequence>
<feature type="coiled-coil region" evidence="1">
    <location>
        <begin position="190"/>
        <end position="217"/>
    </location>
</feature>
<evidence type="ECO:0000313" key="3">
    <source>
        <dbReference type="Proteomes" id="UP000434475"/>
    </source>
</evidence>
<keyword evidence="1" id="KW-0175">Coiled coil</keyword>
<name>A0A6I2R3L7_FLAPL</name>
<protein>
    <recommendedName>
        <fullName evidence="4">Transposase</fullName>
    </recommendedName>
</protein>